<dbReference type="PANTHER" id="PTHR47572:SF4">
    <property type="entry name" value="LACTONASE DRP35"/>
    <property type="match status" value="1"/>
</dbReference>
<gene>
    <name evidence="6" type="ORF">ML536_00350</name>
</gene>
<sequence length="319" mass="33608">MKTLAAATFASACLLLTPAMAQQAAPAAQPAAPAAAPAATEPFKAGEPLPVRPNVKTFGSFCGAESVSVDTERDLYVVVSPCTSNTLRPNDGYVSLVNPDGTVHTLKWIQGNDKMGVTLNDPRGSDINHGMLYLADIDTVRMFDIKTGEPKGEVKVDGAVFLNDLEVTDDGTVYVTDSGSNDNPDASAIYKITPDGQVSDFARGGQLQRPNGIAFDPDGNIVVVLLANTEILTYSPDGQIAKTENGLESLADGLVILADGTKITTSLRANHLAKIPPGGKAELLVDQVFTPASIGYDAKRNRVIVPENQQNAITMVDLN</sequence>
<dbReference type="InterPro" id="IPR011042">
    <property type="entry name" value="6-blade_b-propeller_TolB-like"/>
</dbReference>
<evidence type="ECO:0000256" key="3">
    <source>
        <dbReference type="PROSITE-ProRule" id="PRU00504"/>
    </source>
</evidence>
<keyword evidence="2" id="KW-0378">Hydrolase</keyword>
<reference evidence="6" key="1">
    <citation type="submission" date="2022-03" db="EMBL/GenBank/DDBJ databases">
        <title>The complete genome sequence of a Methyloterrigena soli.</title>
        <authorList>
            <person name="Zi Z."/>
        </authorList>
    </citation>
    <scope>NUCLEOTIDE SEQUENCE</scope>
    <source>
        <strain evidence="6">M48</strain>
    </source>
</reference>
<dbReference type="PANTHER" id="PTHR47572">
    <property type="entry name" value="LIPOPROTEIN-RELATED"/>
    <property type="match status" value="1"/>
</dbReference>
<dbReference type="AlphaFoldDB" id="A0AA41QJF6"/>
<evidence type="ECO:0000313" key="7">
    <source>
        <dbReference type="Proteomes" id="UP001156140"/>
    </source>
</evidence>
<dbReference type="Proteomes" id="UP001156140">
    <property type="component" value="Unassembled WGS sequence"/>
</dbReference>
<dbReference type="GO" id="GO:0016787">
    <property type="term" value="F:hydrolase activity"/>
    <property type="evidence" value="ECO:0007669"/>
    <property type="project" value="UniProtKB-KW"/>
</dbReference>
<dbReference type="Pfam" id="PF08450">
    <property type="entry name" value="SGL"/>
    <property type="match status" value="1"/>
</dbReference>
<dbReference type="InterPro" id="IPR051262">
    <property type="entry name" value="SMP-30/CGR1_Lactonase"/>
</dbReference>
<evidence type="ECO:0000259" key="5">
    <source>
        <dbReference type="Pfam" id="PF08450"/>
    </source>
</evidence>
<evidence type="ECO:0000256" key="2">
    <source>
        <dbReference type="ARBA" id="ARBA00022801"/>
    </source>
</evidence>
<keyword evidence="4" id="KW-0732">Signal</keyword>
<keyword evidence="7" id="KW-1185">Reference proteome</keyword>
<keyword evidence="1" id="KW-0677">Repeat</keyword>
<dbReference type="RefSeq" id="WP_281734558.1">
    <property type="nucleotide sequence ID" value="NZ_JAKETQ010000001.1"/>
</dbReference>
<accession>A0AA41QJF6</accession>
<name>A0AA41QJF6_9HYPH</name>
<dbReference type="PROSITE" id="PS51125">
    <property type="entry name" value="NHL"/>
    <property type="match status" value="1"/>
</dbReference>
<feature type="signal peptide" evidence="4">
    <location>
        <begin position="1"/>
        <end position="21"/>
    </location>
</feature>
<dbReference type="SUPFAM" id="SSF63829">
    <property type="entry name" value="Calcium-dependent phosphotriesterase"/>
    <property type="match status" value="1"/>
</dbReference>
<feature type="repeat" description="NHL" evidence="3">
    <location>
        <begin position="204"/>
        <end position="237"/>
    </location>
</feature>
<evidence type="ECO:0000256" key="1">
    <source>
        <dbReference type="ARBA" id="ARBA00022737"/>
    </source>
</evidence>
<proteinExistence type="predicted"/>
<evidence type="ECO:0000256" key="4">
    <source>
        <dbReference type="SAM" id="SignalP"/>
    </source>
</evidence>
<feature type="domain" description="SMP-30/Gluconolactonase/LRE-like region" evidence="5">
    <location>
        <begin position="129"/>
        <end position="280"/>
    </location>
</feature>
<dbReference type="Gene3D" id="2.120.10.30">
    <property type="entry name" value="TolB, C-terminal domain"/>
    <property type="match status" value="1"/>
</dbReference>
<evidence type="ECO:0000313" key="6">
    <source>
        <dbReference type="EMBL" id="MCI0125267.1"/>
    </source>
</evidence>
<organism evidence="6 7">
    <name type="scientific">Paradevosia shaoguanensis</name>
    <dbReference type="NCBI Taxonomy" id="1335043"/>
    <lineage>
        <taxon>Bacteria</taxon>
        <taxon>Pseudomonadati</taxon>
        <taxon>Pseudomonadota</taxon>
        <taxon>Alphaproteobacteria</taxon>
        <taxon>Hyphomicrobiales</taxon>
        <taxon>Devosiaceae</taxon>
        <taxon>Paradevosia</taxon>
    </lineage>
</organism>
<dbReference type="InterPro" id="IPR001258">
    <property type="entry name" value="NHL_repeat"/>
</dbReference>
<feature type="chain" id="PRO_5041428139" evidence="4">
    <location>
        <begin position="22"/>
        <end position="319"/>
    </location>
</feature>
<dbReference type="EMBL" id="JALAZD010000001">
    <property type="protein sequence ID" value="MCI0125267.1"/>
    <property type="molecule type" value="Genomic_DNA"/>
</dbReference>
<dbReference type="InterPro" id="IPR013658">
    <property type="entry name" value="SGL"/>
</dbReference>
<protein>
    <submittedName>
        <fullName evidence="6">SMP-30/gluconolactonase/LRE family protein</fullName>
    </submittedName>
</protein>
<comment type="caution">
    <text evidence="6">The sequence shown here is derived from an EMBL/GenBank/DDBJ whole genome shotgun (WGS) entry which is preliminary data.</text>
</comment>